<evidence type="ECO:0000313" key="2">
    <source>
        <dbReference type="Proteomes" id="UP000016933"/>
    </source>
</evidence>
<evidence type="ECO:0000313" key="1">
    <source>
        <dbReference type="EMBL" id="EME48232.1"/>
    </source>
</evidence>
<dbReference type="OMA" id="PTMARIN"/>
<dbReference type="AlphaFoldDB" id="N1PXT5"/>
<dbReference type="Proteomes" id="UP000016933">
    <property type="component" value="Unassembled WGS sequence"/>
</dbReference>
<reference evidence="1 2" key="2">
    <citation type="journal article" date="2012" name="PLoS Pathog.">
        <title>Diverse lifestyles and strategies of plant pathogenesis encoded in the genomes of eighteen Dothideomycetes fungi.</title>
        <authorList>
            <person name="Ohm R.A."/>
            <person name="Feau N."/>
            <person name="Henrissat B."/>
            <person name="Schoch C.L."/>
            <person name="Horwitz B.A."/>
            <person name="Barry K.W."/>
            <person name="Condon B.J."/>
            <person name="Copeland A.C."/>
            <person name="Dhillon B."/>
            <person name="Glaser F."/>
            <person name="Hesse C.N."/>
            <person name="Kosti I."/>
            <person name="LaButti K."/>
            <person name="Lindquist E.A."/>
            <person name="Lucas S."/>
            <person name="Salamov A.A."/>
            <person name="Bradshaw R.E."/>
            <person name="Ciuffetti L."/>
            <person name="Hamelin R.C."/>
            <person name="Kema G.H.J."/>
            <person name="Lawrence C."/>
            <person name="Scott J.A."/>
            <person name="Spatafora J.W."/>
            <person name="Turgeon B.G."/>
            <person name="de Wit P.J.G.M."/>
            <person name="Zhong S."/>
            <person name="Goodwin S.B."/>
            <person name="Grigoriev I.V."/>
        </authorList>
    </citation>
    <scope>NUCLEOTIDE SEQUENCE [LARGE SCALE GENOMIC DNA]</scope>
    <source>
        <strain evidence="2">NZE10 / CBS 128990</strain>
    </source>
</reference>
<protein>
    <submittedName>
        <fullName evidence="1">Uncharacterized protein</fullName>
    </submittedName>
</protein>
<sequence length="197" mass="22579">MAPDFCTAADAVRSTTLTRLELLFLKEKILEQLKTMPLTKGMLLELPRELRDRIYFFVAMARINDPNNKSELPVSGLSAACKQTKLEFDEIIYSNKIIQIDYYRGPEWKTVDESKAIRAFSNGEVKFLSFRSTSYDTRAALRQQIERDSMWGDIGLEGVMGLITADERGGLYRFRVTEDGLNLILGEKEHEKELREG</sequence>
<gene>
    <name evidence="1" type="ORF">DOTSEDRAFT_32520</name>
</gene>
<proteinExistence type="predicted"/>
<name>N1PXT5_DOTSN</name>
<dbReference type="HOGENOM" id="CLU_1384133_0_0_1"/>
<accession>N1PXT5</accession>
<dbReference type="OrthoDB" id="4790878at2759"/>
<keyword evidence="2" id="KW-1185">Reference proteome</keyword>
<organism evidence="1 2">
    <name type="scientific">Dothistroma septosporum (strain NZE10 / CBS 128990)</name>
    <name type="common">Red band needle blight fungus</name>
    <name type="synonym">Mycosphaerella pini</name>
    <dbReference type="NCBI Taxonomy" id="675120"/>
    <lineage>
        <taxon>Eukaryota</taxon>
        <taxon>Fungi</taxon>
        <taxon>Dikarya</taxon>
        <taxon>Ascomycota</taxon>
        <taxon>Pezizomycotina</taxon>
        <taxon>Dothideomycetes</taxon>
        <taxon>Dothideomycetidae</taxon>
        <taxon>Mycosphaerellales</taxon>
        <taxon>Mycosphaerellaceae</taxon>
        <taxon>Dothistroma</taxon>
    </lineage>
</organism>
<dbReference type="EMBL" id="KB446536">
    <property type="protein sequence ID" value="EME48232.1"/>
    <property type="molecule type" value="Genomic_DNA"/>
</dbReference>
<reference evidence="2" key="1">
    <citation type="journal article" date="2012" name="PLoS Genet.">
        <title>The genomes of the fungal plant pathogens Cladosporium fulvum and Dothistroma septosporum reveal adaptation to different hosts and lifestyles but also signatures of common ancestry.</title>
        <authorList>
            <person name="de Wit P.J.G.M."/>
            <person name="van der Burgt A."/>
            <person name="Oekmen B."/>
            <person name="Stergiopoulos I."/>
            <person name="Abd-Elsalam K.A."/>
            <person name="Aerts A.L."/>
            <person name="Bahkali A.H."/>
            <person name="Beenen H.G."/>
            <person name="Chettri P."/>
            <person name="Cox M.P."/>
            <person name="Datema E."/>
            <person name="de Vries R.P."/>
            <person name="Dhillon B."/>
            <person name="Ganley A.R."/>
            <person name="Griffiths S.A."/>
            <person name="Guo Y."/>
            <person name="Hamelin R.C."/>
            <person name="Henrissat B."/>
            <person name="Kabir M.S."/>
            <person name="Jashni M.K."/>
            <person name="Kema G."/>
            <person name="Klaubauf S."/>
            <person name="Lapidus A."/>
            <person name="Levasseur A."/>
            <person name="Lindquist E."/>
            <person name="Mehrabi R."/>
            <person name="Ohm R.A."/>
            <person name="Owen T.J."/>
            <person name="Salamov A."/>
            <person name="Schwelm A."/>
            <person name="Schijlen E."/>
            <person name="Sun H."/>
            <person name="van den Burg H.A."/>
            <person name="van Ham R.C.H.J."/>
            <person name="Zhang S."/>
            <person name="Goodwin S.B."/>
            <person name="Grigoriev I.V."/>
            <person name="Collemare J."/>
            <person name="Bradshaw R.E."/>
        </authorList>
    </citation>
    <scope>NUCLEOTIDE SEQUENCE [LARGE SCALE GENOMIC DNA]</scope>
    <source>
        <strain evidence="2">NZE10 / CBS 128990</strain>
    </source>
</reference>